<dbReference type="GO" id="GO:0030010">
    <property type="term" value="P:establishment of cell polarity"/>
    <property type="evidence" value="ECO:0007669"/>
    <property type="project" value="TreeGrafter"/>
</dbReference>
<dbReference type="GO" id="GO:0005519">
    <property type="term" value="F:cytoskeletal regulatory protein binding"/>
    <property type="evidence" value="ECO:0007669"/>
    <property type="project" value="InterPro"/>
</dbReference>
<feature type="coiled-coil region" evidence="2">
    <location>
        <begin position="900"/>
        <end position="927"/>
    </location>
</feature>
<dbReference type="EMBL" id="NHTK01001223">
    <property type="protein sequence ID" value="PPR01693.1"/>
    <property type="molecule type" value="Genomic_DNA"/>
</dbReference>
<dbReference type="GO" id="GO:0051286">
    <property type="term" value="C:cell tip"/>
    <property type="evidence" value="ECO:0007669"/>
    <property type="project" value="TreeGrafter"/>
</dbReference>
<reference evidence="5 6" key="1">
    <citation type="journal article" date="2018" name="Evol. Lett.">
        <title>Horizontal gene cluster transfer increased hallucinogenic mushroom diversity.</title>
        <authorList>
            <person name="Reynolds H.T."/>
            <person name="Vijayakumar V."/>
            <person name="Gluck-Thaler E."/>
            <person name="Korotkin H.B."/>
            <person name="Matheny P.B."/>
            <person name="Slot J.C."/>
        </authorList>
    </citation>
    <scope>NUCLEOTIDE SEQUENCE [LARGE SCALE GENOMIC DNA]</scope>
    <source>
        <strain evidence="5 6">2629</strain>
    </source>
</reference>
<feature type="compositionally biased region" description="Basic and acidic residues" evidence="3">
    <location>
        <begin position="199"/>
        <end position="216"/>
    </location>
</feature>
<name>A0A409YFA8_9AGAR</name>
<feature type="compositionally biased region" description="Polar residues" evidence="3">
    <location>
        <begin position="229"/>
        <end position="245"/>
    </location>
</feature>
<evidence type="ECO:0000256" key="3">
    <source>
        <dbReference type="SAM" id="MobiDB-lite"/>
    </source>
</evidence>
<dbReference type="PANTHER" id="PTHR22741">
    <property type="entry name" value="P140CAP/SNIP-RELATED"/>
    <property type="match status" value="1"/>
</dbReference>
<dbReference type="Pfam" id="PF03915">
    <property type="entry name" value="AIP3"/>
    <property type="match status" value="1"/>
</dbReference>
<feature type="compositionally biased region" description="Low complexity" evidence="3">
    <location>
        <begin position="170"/>
        <end position="182"/>
    </location>
</feature>
<feature type="compositionally biased region" description="Basic and acidic residues" evidence="3">
    <location>
        <begin position="350"/>
        <end position="361"/>
    </location>
</feature>
<protein>
    <recommendedName>
        <fullName evidence="4">Actin interacting protein 3 C-terminal domain-containing protein</fullName>
    </recommendedName>
</protein>
<dbReference type="InterPro" id="IPR056279">
    <property type="entry name" value="Aip3p_Bud6_N"/>
</dbReference>
<feature type="region of interest" description="Disordered" evidence="3">
    <location>
        <begin position="1"/>
        <end position="40"/>
    </location>
</feature>
<feature type="region of interest" description="Disordered" evidence="3">
    <location>
        <begin position="151"/>
        <end position="474"/>
    </location>
</feature>
<dbReference type="OrthoDB" id="783096at2759"/>
<dbReference type="SMART" id="SM00806">
    <property type="entry name" value="AIP3"/>
    <property type="match status" value="1"/>
</dbReference>
<comment type="caution">
    <text evidence="5">The sequence shown here is derived from an EMBL/GenBank/DDBJ whole genome shotgun (WGS) entry which is preliminary data.</text>
</comment>
<dbReference type="InterPro" id="IPR051825">
    <property type="entry name" value="SRCIN1"/>
</dbReference>
<keyword evidence="1 2" id="KW-0175">Coiled coil</keyword>
<dbReference type="Pfam" id="PF23153">
    <property type="entry name" value="Aip3p_Bud6_N"/>
    <property type="match status" value="1"/>
</dbReference>
<evidence type="ECO:0000313" key="5">
    <source>
        <dbReference type="EMBL" id="PPR01693.1"/>
    </source>
</evidence>
<accession>A0A409YFA8</accession>
<feature type="domain" description="Actin interacting protein 3 C-terminal" evidence="4">
    <location>
        <begin position="480"/>
        <end position="948"/>
    </location>
</feature>
<dbReference type="PANTHER" id="PTHR22741:SF10">
    <property type="entry name" value="COILED-COIL DOMAIN-CONTAINING PROTEIN CG32809"/>
    <property type="match status" value="1"/>
</dbReference>
<organism evidence="5 6">
    <name type="scientific">Panaeolus cyanescens</name>
    <dbReference type="NCBI Taxonomy" id="181874"/>
    <lineage>
        <taxon>Eukaryota</taxon>
        <taxon>Fungi</taxon>
        <taxon>Dikarya</taxon>
        <taxon>Basidiomycota</taxon>
        <taxon>Agaricomycotina</taxon>
        <taxon>Agaricomycetes</taxon>
        <taxon>Agaricomycetidae</taxon>
        <taxon>Agaricales</taxon>
        <taxon>Agaricineae</taxon>
        <taxon>Galeropsidaceae</taxon>
        <taxon>Panaeolus</taxon>
    </lineage>
</organism>
<feature type="compositionally biased region" description="Pro residues" evidence="3">
    <location>
        <begin position="335"/>
        <end position="344"/>
    </location>
</feature>
<proteinExistence type="predicted"/>
<evidence type="ECO:0000313" key="6">
    <source>
        <dbReference type="Proteomes" id="UP000284842"/>
    </source>
</evidence>
<evidence type="ECO:0000259" key="4">
    <source>
        <dbReference type="SMART" id="SM00806"/>
    </source>
</evidence>
<dbReference type="Gene3D" id="1.20.58.1540">
    <property type="entry name" value="Actin interacting protein 3, C-terminal domain"/>
    <property type="match status" value="1"/>
</dbReference>
<dbReference type="AlphaFoldDB" id="A0A409YFA8"/>
<dbReference type="InParanoid" id="A0A409YFA8"/>
<dbReference type="STRING" id="181874.A0A409YFA8"/>
<sequence>MSRTSHSSQTPGYSSHRSTASISSTASSSRSERGNPRYPAPAVETAVTRLLVSIKQLLEALTLWSQRRMDEEGVSDVYVRLGNDFNAAVNAFTQFDIDMSELLSVPDDLRTVLEQCLAEEATHDNLDLYLPSVRQIITNLLQGLRGKQSIYRRRVSDNRDRPRDSDRESQPGSSRPPSQRTSSQRDRTESRRTHTGPSRRRDDISSTAGRAEDGRDPGSGYASPIIEHTTGQSEGRGTSIYTNGRSTPQPAPPPMEPGGSPSSSDARTIAPEPHPPVMLSTPSIEEPIKPSSPPPTQQVVPASVKRYSLVDGPAPATPTVEPPSPPIETNGTSSPQPPDTPPPAVAKSLEALKSENVLERRASKRFSTYLYKNVTGSAKSERTKPSTNPNRRSVAPGMSLTSNELDLVAEETDNDESGPSLKRSGSARSKLSRANTPVNRQHVPPLPTTPIRTPEPGQVPSTPQPPEPQQPTEPSRYTVFLQLGREVKKVTVDPGISFPSLRMLFLDKFAYNPGLENFPAIYIRDPSSGVQYELEDPEEVKDKCLLSLNIEPLDQIKQHIDTQILTLANDIKDLKTSVMQQREVSSMMPMMHTVVSEPLAQSTPARPTDNEFQRGARRLSTFVGNSTPSFLSQMQSIPNLPPGHLSMQMTGQSLQPQMTGGSVLSDYTSRVVTDLKTQFDEVQNLRRDIGVMRQMYTEFMKSTKDSLGKLRTQTQSVKQLANTNVGGARAYIDSGKQKLDTRSQNVLTEVERLQDLIEDMKDDVVKRQVTPNGMAFKNLKKDLDAVASELNSLTEHIATVRPMWKKTWEEELQNIVDEQKLLTHQEELLSDLKEDHRAMMDIYGHVEKVITLRKPASNSLGKRRQFRPPPKDEGHEGLSTVMLEIRGASVDPKKRMEAIEASQKNRQKNLQSKNDELQQELSEFVSQKKLKMTGGAEEVERVRQKRSEMTLRAMFAGESGIPAGSFGVIDP</sequence>
<dbReference type="FunCoup" id="A0A409YFA8">
    <property type="interactions" value="41"/>
</dbReference>
<gene>
    <name evidence="5" type="ORF">CVT24_001520</name>
</gene>
<dbReference type="InterPro" id="IPR005613">
    <property type="entry name" value="AIP3_C"/>
</dbReference>
<feature type="compositionally biased region" description="Basic and acidic residues" evidence="3">
    <location>
        <begin position="183"/>
        <end position="192"/>
    </location>
</feature>
<evidence type="ECO:0000256" key="1">
    <source>
        <dbReference type="ARBA" id="ARBA00023054"/>
    </source>
</evidence>
<evidence type="ECO:0000256" key="2">
    <source>
        <dbReference type="SAM" id="Coils"/>
    </source>
</evidence>
<feature type="compositionally biased region" description="Low complexity" evidence="3">
    <location>
        <begin position="14"/>
        <end position="29"/>
    </location>
</feature>
<dbReference type="Proteomes" id="UP000284842">
    <property type="component" value="Unassembled WGS sequence"/>
</dbReference>
<dbReference type="InterPro" id="IPR022782">
    <property type="entry name" value="AIP3-like_C"/>
</dbReference>
<dbReference type="GO" id="GO:0005737">
    <property type="term" value="C:cytoplasm"/>
    <property type="evidence" value="ECO:0007669"/>
    <property type="project" value="TreeGrafter"/>
</dbReference>
<feature type="compositionally biased region" description="Basic and acidic residues" evidence="3">
    <location>
        <begin position="154"/>
        <end position="169"/>
    </location>
</feature>
<feature type="compositionally biased region" description="Pro residues" evidence="3">
    <location>
        <begin position="462"/>
        <end position="471"/>
    </location>
</feature>
<feature type="compositionally biased region" description="Polar residues" evidence="3">
    <location>
        <begin position="426"/>
        <end position="439"/>
    </location>
</feature>
<keyword evidence="6" id="KW-1185">Reference proteome</keyword>
<feature type="compositionally biased region" description="Acidic residues" evidence="3">
    <location>
        <begin position="407"/>
        <end position="416"/>
    </location>
</feature>
<feature type="coiled-coil region" evidence="2">
    <location>
        <begin position="743"/>
        <end position="796"/>
    </location>
</feature>
<feature type="compositionally biased region" description="Polar residues" evidence="3">
    <location>
        <begin position="1"/>
        <end position="13"/>
    </location>
</feature>